<dbReference type="Gene3D" id="3.40.50.10380">
    <property type="entry name" value="Malic enzyme, N-terminal domain"/>
    <property type="match status" value="1"/>
</dbReference>
<dbReference type="GO" id="GO:0005739">
    <property type="term" value="C:mitochondrion"/>
    <property type="evidence" value="ECO:0007669"/>
    <property type="project" value="TreeGrafter"/>
</dbReference>
<name>A0AAW2Z4W3_9EUKA</name>
<dbReference type="EMBL" id="JAOPGA020001073">
    <property type="protein sequence ID" value="KAL0484832.1"/>
    <property type="molecule type" value="Genomic_DNA"/>
</dbReference>
<dbReference type="InterPro" id="IPR037062">
    <property type="entry name" value="Malic_N_dom_sf"/>
</dbReference>
<dbReference type="SMART" id="SM00919">
    <property type="entry name" value="Malic_M"/>
    <property type="match status" value="1"/>
</dbReference>
<dbReference type="InterPro" id="IPR046346">
    <property type="entry name" value="Aminoacid_DH-like_N_sf"/>
</dbReference>
<dbReference type="GO" id="GO:0051287">
    <property type="term" value="F:NAD binding"/>
    <property type="evidence" value="ECO:0007669"/>
    <property type="project" value="InterPro"/>
</dbReference>
<dbReference type="GO" id="GO:0046872">
    <property type="term" value="F:metal ion binding"/>
    <property type="evidence" value="ECO:0007669"/>
    <property type="project" value="UniProtKB-KW"/>
</dbReference>
<dbReference type="FunFam" id="3.40.50.720:FF:000182">
    <property type="entry name" value="NAD-dependent malic enzyme"/>
    <property type="match status" value="1"/>
</dbReference>
<gene>
    <name evidence="12" type="ORF">AKO1_003602</name>
</gene>
<comment type="caution">
    <text evidence="12">The sequence shown here is derived from an EMBL/GenBank/DDBJ whole genome shotgun (WGS) entry which is preliminary data.</text>
</comment>
<feature type="domain" description="Malic enzyme N-terminal" evidence="11">
    <location>
        <begin position="102"/>
        <end position="281"/>
    </location>
</feature>
<dbReference type="InterPro" id="IPR001891">
    <property type="entry name" value="Malic_OxRdtase"/>
</dbReference>
<organism evidence="12 13">
    <name type="scientific">Acrasis kona</name>
    <dbReference type="NCBI Taxonomy" id="1008807"/>
    <lineage>
        <taxon>Eukaryota</taxon>
        <taxon>Discoba</taxon>
        <taxon>Heterolobosea</taxon>
        <taxon>Tetramitia</taxon>
        <taxon>Eutetramitia</taxon>
        <taxon>Acrasidae</taxon>
        <taxon>Acrasis</taxon>
    </lineage>
</organism>
<dbReference type="SMART" id="SM01274">
    <property type="entry name" value="malic"/>
    <property type="match status" value="1"/>
</dbReference>
<feature type="binding site" evidence="6">
    <location>
        <position position="438"/>
    </location>
    <ligand>
        <name>(S)-malate</name>
        <dbReference type="ChEBI" id="CHEBI:15589"/>
    </ligand>
</feature>
<dbReference type="PANTHER" id="PTHR23406:SF32">
    <property type="entry name" value="NADP-DEPENDENT MALIC ENZYME"/>
    <property type="match status" value="1"/>
</dbReference>
<dbReference type="CDD" id="cd05312">
    <property type="entry name" value="NAD_bind_1_malic_enz"/>
    <property type="match status" value="1"/>
</dbReference>
<feature type="domain" description="Malic enzyme NAD-binding" evidence="10">
    <location>
        <begin position="291"/>
        <end position="551"/>
    </location>
</feature>
<dbReference type="AlphaFoldDB" id="A0AAW2Z4W3"/>
<evidence type="ECO:0000256" key="9">
    <source>
        <dbReference type="SAM" id="MobiDB-lite"/>
    </source>
</evidence>
<dbReference type="PANTHER" id="PTHR23406">
    <property type="entry name" value="MALIC ENZYME-RELATED"/>
    <property type="match status" value="1"/>
</dbReference>
<dbReference type="NCBIfam" id="NF010052">
    <property type="entry name" value="PRK13529.1"/>
    <property type="match status" value="1"/>
</dbReference>
<dbReference type="Proteomes" id="UP001431209">
    <property type="component" value="Unassembled WGS sequence"/>
</dbReference>
<dbReference type="InterPro" id="IPR015884">
    <property type="entry name" value="Malic_enzyme_CS"/>
</dbReference>
<evidence type="ECO:0000259" key="11">
    <source>
        <dbReference type="SMART" id="SM01274"/>
    </source>
</evidence>
<comment type="similarity">
    <text evidence="2 8">Belongs to the malic enzymes family.</text>
</comment>
<evidence type="ECO:0000256" key="7">
    <source>
        <dbReference type="PIRSR" id="PIRSR000106-3"/>
    </source>
</evidence>
<evidence type="ECO:0000256" key="6">
    <source>
        <dbReference type="PIRSR" id="PIRSR000106-2"/>
    </source>
</evidence>
<reference evidence="12 13" key="1">
    <citation type="submission" date="2024-03" db="EMBL/GenBank/DDBJ databases">
        <title>The Acrasis kona genome and developmental transcriptomes reveal deep origins of eukaryotic multicellular pathways.</title>
        <authorList>
            <person name="Sheikh S."/>
            <person name="Fu C.-J."/>
            <person name="Brown M.W."/>
            <person name="Baldauf S.L."/>
        </authorList>
    </citation>
    <scope>NUCLEOTIDE SEQUENCE [LARGE SCALE GENOMIC DNA]</scope>
    <source>
        <strain evidence="12 13">ATCC MYA-3509</strain>
    </source>
</reference>
<proteinExistence type="inferred from homology"/>
<feature type="binding site" evidence="6">
    <location>
        <position position="482"/>
    </location>
    <ligand>
        <name>(S)-malate</name>
        <dbReference type="ChEBI" id="CHEBI:15589"/>
    </ligand>
</feature>
<keyword evidence="13" id="KW-1185">Reference proteome</keyword>
<evidence type="ECO:0000259" key="10">
    <source>
        <dbReference type="SMART" id="SM00919"/>
    </source>
</evidence>
<protein>
    <recommendedName>
        <fullName evidence="8">Malic enzyme</fullName>
    </recommendedName>
</protein>
<dbReference type="InterPro" id="IPR036291">
    <property type="entry name" value="NAD(P)-bd_dom_sf"/>
</dbReference>
<feature type="binding site" evidence="7">
    <location>
        <position position="267"/>
    </location>
    <ligand>
        <name>a divalent metal cation</name>
        <dbReference type="ChEBI" id="CHEBI:60240"/>
    </ligand>
</feature>
<evidence type="ECO:0000256" key="3">
    <source>
        <dbReference type="ARBA" id="ARBA00022723"/>
    </source>
</evidence>
<evidence type="ECO:0000256" key="2">
    <source>
        <dbReference type="ARBA" id="ARBA00008785"/>
    </source>
</evidence>
<feature type="active site" description="Proton acceptor" evidence="5">
    <location>
        <position position="195"/>
    </location>
</feature>
<feature type="binding site" evidence="7">
    <location>
        <position position="290"/>
    </location>
    <ligand>
        <name>a divalent metal cation</name>
        <dbReference type="ChEBI" id="CHEBI:60240"/>
    </ligand>
</feature>
<keyword evidence="3 7" id="KW-0479">Metal-binding</keyword>
<feature type="region of interest" description="Disordered" evidence="9">
    <location>
        <begin position="1"/>
        <end position="24"/>
    </location>
</feature>
<comment type="cofactor">
    <cofactor evidence="7">
        <name>Mg(2+)</name>
        <dbReference type="ChEBI" id="CHEBI:18420"/>
    </cofactor>
    <cofactor evidence="7">
        <name>Mn(2+)</name>
        <dbReference type="ChEBI" id="CHEBI:29035"/>
    </cofactor>
    <text evidence="7">Divalent metal cations. Prefers magnesium or manganese.</text>
</comment>
<dbReference type="PRINTS" id="PR00072">
    <property type="entry name" value="MALOXRDTASE"/>
</dbReference>
<evidence type="ECO:0000256" key="8">
    <source>
        <dbReference type="RuleBase" id="RU003426"/>
    </source>
</evidence>
<dbReference type="InterPro" id="IPR012302">
    <property type="entry name" value="Malic_NAD-bd"/>
</dbReference>
<evidence type="ECO:0000313" key="13">
    <source>
        <dbReference type="Proteomes" id="UP001431209"/>
    </source>
</evidence>
<dbReference type="Pfam" id="PF03949">
    <property type="entry name" value="Malic_M"/>
    <property type="match status" value="1"/>
</dbReference>
<accession>A0AAW2Z4W3</accession>
<dbReference type="Gene3D" id="3.40.50.720">
    <property type="entry name" value="NAD(P)-binding Rossmann-like Domain"/>
    <property type="match status" value="1"/>
</dbReference>
<dbReference type="Pfam" id="PF00390">
    <property type="entry name" value="malic"/>
    <property type="match status" value="1"/>
</dbReference>
<feature type="binding site" evidence="7">
    <location>
        <position position="266"/>
    </location>
    <ligand>
        <name>a divalent metal cation</name>
        <dbReference type="ChEBI" id="CHEBI:60240"/>
    </ligand>
</feature>
<dbReference type="PROSITE" id="PS00331">
    <property type="entry name" value="MALIC_ENZYMES"/>
    <property type="match status" value="1"/>
</dbReference>
<evidence type="ECO:0000256" key="1">
    <source>
        <dbReference type="ARBA" id="ARBA00001936"/>
    </source>
</evidence>
<comment type="cofactor">
    <cofactor evidence="1">
        <name>Mn(2+)</name>
        <dbReference type="ChEBI" id="CHEBI:29035"/>
    </cofactor>
</comment>
<sequence>MKSPLEQSMLSPLSPSTGGLTRSRSQVFSDPELFTPSKTNILHDSTYNKGTAFSRDERDKLGLSGLLPYKVETLEDQLRRALRQFRAFTTPIEKYIYLSSLQERNETLFYRLLVENLVETMPIVYTPTVGEACTKLHEVWRSSRGMYISLEDKGRIRRLLDNWSHVPDIIVVTDGSRILGLGDLGCGGMGIPIGKLSLYVAGAGFHPVKTLPVQLDVGTNNQKLRNDDLYLGLNRDRVRGEEFYSFADEFLMAVKDKWPKCLVQFEDFSNDVCFELLEKYRNKLLCFNDDIQGTGAVIVSGFLNAAKVTGIRPKDHKIVFFGAGSASVGVADQIAMVMKLDSDKDGKQVTVDEMRRRMYLVDSKGLVTKSRGGRLEVHKVAYARDDVEEELTSLLEVVKKYKPTALIGLSGQGQTFTEEILSLMAENNEKPIVFALSNPTNNSECSAEQAVKFTKGKCVFASGSPFPDVTYEDKVIKPGQGNNMYIFPGLGLGAVVSESKNVSDLMVLTASQVLADCVTEQDLKKGDIYPSLASIRSISVKIAAAVARQSVKEGLCRLTSIPDDWEQYVKNYVFEPAYAELGDASQLQ</sequence>
<evidence type="ECO:0000256" key="4">
    <source>
        <dbReference type="ARBA" id="ARBA00023002"/>
    </source>
</evidence>
<keyword evidence="4 8" id="KW-0560">Oxidoreductase</keyword>
<dbReference type="SUPFAM" id="SSF53223">
    <property type="entry name" value="Aminoacid dehydrogenase-like, N-terminal domain"/>
    <property type="match status" value="1"/>
</dbReference>
<dbReference type="SUPFAM" id="SSF51735">
    <property type="entry name" value="NAD(P)-binding Rossmann-fold domains"/>
    <property type="match status" value="1"/>
</dbReference>
<evidence type="ECO:0000313" key="12">
    <source>
        <dbReference type="EMBL" id="KAL0484832.1"/>
    </source>
</evidence>
<dbReference type="PIRSF" id="PIRSF000106">
    <property type="entry name" value="ME"/>
    <property type="match status" value="1"/>
</dbReference>
<feature type="active site" description="Proton donor" evidence="5">
    <location>
        <position position="125"/>
    </location>
</feature>
<feature type="binding site" evidence="6">
    <location>
        <position position="177"/>
    </location>
    <ligand>
        <name>(S)-malate</name>
        <dbReference type="ChEBI" id="CHEBI:15589"/>
    </ligand>
</feature>
<dbReference type="GO" id="GO:0006108">
    <property type="term" value="P:malate metabolic process"/>
    <property type="evidence" value="ECO:0007669"/>
    <property type="project" value="TreeGrafter"/>
</dbReference>
<dbReference type="GO" id="GO:0004471">
    <property type="term" value="F:malate dehydrogenase (decarboxylating) (NAD+) activity"/>
    <property type="evidence" value="ECO:0007669"/>
    <property type="project" value="TreeGrafter"/>
</dbReference>
<evidence type="ECO:0000256" key="5">
    <source>
        <dbReference type="PIRSR" id="PIRSR000106-1"/>
    </source>
</evidence>
<dbReference type="InterPro" id="IPR012301">
    <property type="entry name" value="Malic_N_dom"/>
</dbReference>